<evidence type="ECO:0000256" key="3">
    <source>
        <dbReference type="ARBA" id="ARBA00022801"/>
    </source>
</evidence>
<dbReference type="InterPro" id="IPR015500">
    <property type="entry name" value="Peptidase_S8_subtilisin-rel"/>
</dbReference>
<protein>
    <submittedName>
        <fullName evidence="9">Subtilisin-like serine protease</fullName>
    </submittedName>
</protein>
<feature type="active site" description="Charge relay system" evidence="5">
    <location>
        <position position="161"/>
    </location>
</feature>
<evidence type="ECO:0000313" key="10">
    <source>
        <dbReference type="Proteomes" id="UP000010467"/>
    </source>
</evidence>
<keyword evidence="7" id="KW-0732">Signal</keyword>
<dbReference type="PROSITE" id="PS00138">
    <property type="entry name" value="SUBTILASE_SER"/>
    <property type="match status" value="1"/>
</dbReference>
<dbReference type="PANTHER" id="PTHR43399">
    <property type="entry name" value="SUBTILISIN-RELATED"/>
    <property type="match status" value="1"/>
</dbReference>
<dbReference type="Gene3D" id="3.40.50.200">
    <property type="entry name" value="Peptidase S8/S53 domain"/>
    <property type="match status" value="1"/>
</dbReference>
<evidence type="ECO:0000256" key="2">
    <source>
        <dbReference type="ARBA" id="ARBA00022670"/>
    </source>
</evidence>
<evidence type="ECO:0000256" key="1">
    <source>
        <dbReference type="ARBA" id="ARBA00011073"/>
    </source>
</evidence>
<dbReference type="InterPro" id="IPR000209">
    <property type="entry name" value="Peptidase_S8/S53_dom"/>
</dbReference>
<evidence type="ECO:0000256" key="4">
    <source>
        <dbReference type="ARBA" id="ARBA00022825"/>
    </source>
</evidence>
<evidence type="ECO:0000313" key="9">
    <source>
        <dbReference type="EMBL" id="AFZ69580.1"/>
    </source>
</evidence>
<dbReference type="HOGENOM" id="CLU_011263_0_0_0"/>
<accession>L0A946</accession>
<dbReference type="InterPro" id="IPR023827">
    <property type="entry name" value="Peptidase_S8_Asp-AS"/>
</dbReference>
<dbReference type="PROSITE" id="PS51257">
    <property type="entry name" value="PROKAR_LIPOPROTEIN"/>
    <property type="match status" value="1"/>
</dbReference>
<evidence type="ECO:0000256" key="6">
    <source>
        <dbReference type="RuleBase" id="RU003355"/>
    </source>
</evidence>
<reference evidence="10" key="1">
    <citation type="submission" date="2012-03" db="EMBL/GenBank/DDBJ databases">
        <title>Complete sequence of plasmid 1 of Deinococcus peraridilitoris DSM 19664.</title>
        <authorList>
            <person name="Lucas S."/>
            <person name="Copeland A."/>
            <person name="Lapidus A."/>
            <person name="Glavina del Rio T."/>
            <person name="Dalin E."/>
            <person name="Tice H."/>
            <person name="Bruce D."/>
            <person name="Goodwin L."/>
            <person name="Pitluck S."/>
            <person name="Peters L."/>
            <person name="Mikhailova N."/>
            <person name="Lu M."/>
            <person name="Kyrpides N."/>
            <person name="Mavromatis K."/>
            <person name="Ivanova N."/>
            <person name="Brettin T."/>
            <person name="Detter J.C."/>
            <person name="Han C."/>
            <person name="Larimer F."/>
            <person name="Land M."/>
            <person name="Hauser L."/>
            <person name="Markowitz V."/>
            <person name="Cheng J.-F."/>
            <person name="Hugenholtz P."/>
            <person name="Woyke T."/>
            <person name="Wu D."/>
            <person name="Pukall R."/>
            <person name="Steenblock K."/>
            <person name="Brambilla E."/>
            <person name="Klenk H.-P."/>
            <person name="Eisen J.A."/>
        </authorList>
    </citation>
    <scope>NUCLEOTIDE SEQUENCE [LARGE SCALE GENOMIC DNA]</scope>
    <source>
        <strain evidence="10">DSM 19664 / LMG 22246 / CIP 109416 / KR-200</strain>
        <plasmid evidence="10">Plasmid pDEIPE01</plasmid>
    </source>
</reference>
<evidence type="ECO:0000256" key="7">
    <source>
        <dbReference type="SAM" id="SignalP"/>
    </source>
</evidence>
<keyword evidence="10" id="KW-1185">Reference proteome</keyword>
<dbReference type="EMBL" id="CP003383">
    <property type="protein sequence ID" value="AFZ69580.1"/>
    <property type="molecule type" value="Genomic_DNA"/>
</dbReference>
<keyword evidence="3 5" id="KW-0378">Hydrolase</keyword>
<name>L0A946_DEIPD</name>
<keyword evidence="9" id="KW-0614">Plasmid</keyword>
<comment type="similarity">
    <text evidence="1 5 6">Belongs to the peptidase S8 family.</text>
</comment>
<dbReference type="PROSITE" id="PS00136">
    <property type="entry name" value="SUBTILASE_ASP"/>
    <property type="match status" value="1"/>
</dbReference>
<dbReference type="InterPro" id="IPR023828">
    <property type="entry name" value="Peptidase_S8_Ser-AS"/>
</dbReference>
<evidence type="ECO:0000259" key="8">
    <source>
        <dbReference type="Pfam" id="PF00082"/>
    </source>
</evidence>
<keyword evidence="4 5" id="KW-0720">Serine protease</keyword>
<dbReference type="AlphaFoldDB" id="L0A946"/>
<feature type="active site" description="Charge relay system" evidence="5">
    <location>
        <position position="121"/>
    </location>
</feature>
<dbReference type="PROSITE" id="PS51892">
    <property type="entry name" value="SUBTILASE"/>
    <property type="match status" value="1"/>
</dbReference>
<dbReference type="RefSeq" id="WP_015231481.1">
    <property type="nucleotide sequence ID" value="NC_019789.1"/>
</dbReference>
<dbReference type="PRINTS" id="PR00723">
    <property type="entry name" value="SUBTILISIN"/>
</dbReference>
<dbReference type="SUPFAM" id="SSF52743">
    <property type="entry name" value="Subtilisin-like"/>
    <property type="match status" value="1"/>
</dbReference>
<feature type="chain" id="PRO_5003939085" evidence="7">
    <location>
        <begin position="22"/>
        <end position="357"/>
    </location>
</feature>
<proteinExistence type="inferred from homology"/>
<keyword evidence="2 5" id="KW-0645">Protease</keyword>
<dbReference type="InterPro" id="IPR051048">
    <property type="entry name" value="Peptidase_S8/S53_subtilisin"/>
</dbReference>
<feature type="active site" description="Charge relay system" evidence="5">
    <location>
        <position position="311"/>
    </location>
</feature>
<dbReference type="PANTHER" id="PTHR43399:SF4">
    <property type="entry name" value="CELL WALL-ASSOCIATED PROTEASE"/>
    <property type="match status" value="1"/>
</dbReference>
<feature type="signal peptide" evidence="7">
    <location>
        <begin position="1"/>
        <end position="21"/>
    </location>
</feature>
<feature type="domain" description="Peptidase S8/S53" evidence="8">
    <location>
        <begin position="112"/>
        <end position="330"/>
    </location>
</feature>
<geneLocation type="plasmid" evidence="9 10">
    <name>pDEIPE01</name>
</geneLocation>
<dbReference type="Proteomes" id="UP000010467">
    <property type="component" value="Plasmid pDEIPE01"/>
</dbReference>
<organism evidence="9 10">
    <name type="scientific">Deinococcus peraridilitoris (strain DSM 19664 / LMG 22246 / CIP 109416 / KR-200)</name>
    <dbReference type="NCBI Taxonomy" id="937777"/>
    <lineage>
        <taxon>Bacteria</taxon>
        <taxon>Thermotogati</taxon>
        <taxon>Deinococcota</taxon>
        <taxon>Deinococci</taxon>
        <taxon>Deinococcales</taxon>
        <taxon>Deinococcaceae</taxon>
        <taxon>Deinococcus</taxon>
    </lineage>
</organism>
<dbReference type="GO" id="GO:0006508">
    <property type="term" value="P:proteolysis"/>
    <property type="evidence" value="ECO:0007669"/>
    <property type="project" value="UniProtKB-KW"/>
</dbReference>
<dbReference type="PATRIC" id="fig|937777.3.peg.4250"/>
<gene>
    <name evidence="9" type="ordered locus">Deipe_4220</name>
</gene>
<dbReference type="KEGG" id="dpd:Deipe_4220"/>
<dbReference type="OrthoDB" id="9790784at2"/>
<evidence type="ECO:0000256" key="5">
    <source>
        <dbReference type="PROSITE-ProRule" id="PRU01240"/>
    </source>
</evidence>
<dbReference type="GO" id="GO:0004252">
    <property type="term" value="F:serine-type endopeptidase activity"/>
    <property type="evidence" value="ECO:0007669"/>
    <property type="project" value="UniProtKB-UniRule"/>
</dbReference>
<dbReference type="InterPro" id="IPR036852">
    <property type="entry name" value="Peptidase_S8/S53_dom_sf"/>
</dbReference>
<dbReference type="Pfam" id="PF00082">
    <property type="entry name" value="Peptidase_S8"/>
    <property type="match status" value="1"/>
</dbReference>
<sequence>MRNRAVLIPLFLSLAACGQYAGFPAGSPSTPIQIQSVALGDTRVFIADGSRWWADGSRWWADGSRWWADGTRWWADGSRWWADGTFQPAPENSAAFKLIGLDRIQDLASKMGQGVIVAVIDTGVDFEHPMLKGALLPGHDYINNRQGAREEGGDHDLAYGHGSAVAGLIRQVAPAATILPMRVLSPDGSGLDKAVAQAIRDAAAQGARVINLSLGTSTSTGGVRDAIVSATEQGVIVLGASGNAGESKPQSPAWHMGNPDAAGRMSLSVGAVDQAGNAVSWSNAGSEVVAPGVNMTTAYPGQRLVNASGTSFSTPLVSGAVALALAEGANASRLSETLKSSSQQGRLDVANLMAQPK</sequence>